<dbReference type="Gene3D" id="3.30.110.170">
    <property type="entry name" value="Protein of unknown function (DUF541), domain 1"/>
    <property type="match status" value="1"/>
</dbReference>
<evidence type="ECO:0000256" key="1">
    <source>
        <dbReference type="SAM" id="SignalP"/>
    </source>
</evidence>
<dbReference type="Proteomes" id="UP001172778">
    <property type="component" value="Unassembled WGS sequence"/>
</dbReference>
<dbReference type="PANTHER" id="PTHR34387">
    <property type="entry name" value="SLR1258 PROTEIN"/>
    <property type="match status" value="1"/>
</dbReference>
<organism evidence="2 3">
    <name type="scientific">Parachitinimonas caeni</name>
    <dbReference type="NCBI Taxonomy" id="3031301"/>
    <lineage>
        <taxon>Bacteria</taxon>
        <taxon>Pseudomonadati</taxon>
        <taxon>Pseudomonadota</taxon>
        <taxon>Betaproteobacteria</taxon>
        <taxon>Neisseriales</taxon>
        <taxon>Chitinibacteraceae</taxon>
        <taxon>Parachitinimonas</taxon>
    </lineage>
</organism>
<protein>
    <submittedName>
        <fullName evidence="2">SIMPL domain-containing protein</fullName>
    </submittedName>
</protein>
<dbReference type="InterPro" id="IPR007497">
    <property type="entry name" value="SIMPL/DUF541"/>
</dbReference>
<dbReference type="InterPro" id="IPR052022">
    <property type="entry name" value="26kDa_periplasmic_antigen"/>
</dbReference>
<evidence type="ECO:0000313" key="3">
    <source>
        <dbReference type="Proteomes" id="UP001172778"/>
    </source>
</evidence>
<name>A0ABT7DTN2_9NEIS</name>
<evidence type="ECO:0000313" key="2">
    <source>
        <dbReference type="EMBL" id="MDK2123329.1"/>
    </source>
</evidence>
<dbReference type="RefSeq" id="WP_284099619.1">
    <property type="nucleotide sequence ID" value="NZ_JARRAF010000004.1"/>
</dbReference>
<dbReference type="Gene3D" id="3.30.70.2970">
    <property type="entry name" value="Protein of unknown function (DUF541), domain 2"/>
    <property type="match status" value="1"/>
</dbReference>
<accession>A0ABT7DTN2</accession>
<gene>
    <name evidence="2" type="ORF">PZA18_04605</name>
</gene>
<proteinExistence type="predicted"/>
<reference evidence="2" key="1">
    <citation type="submission" date="2023-03" db="EMBL/GenBank/DDBJ databases">
        <title>Chitinimonas shenzhenensis gen. nov., sp. nov., a novel member of family Burkholderiaceae isolated from activated sludge collected in Shen Zhen, China.</title>
        <authorList>
            <person name="Wang X."/>
        </authorList>
    </citation>
    <scope>NUCLEOTIDE SEQUENCE</scope>
    <source>
        <strain evidence="2">DQS-5</strain>
    </source>
</reference>
<dbReference type="Pfam" id="PF04402">
    <property type="entry name" value="SIMPL"/>
    <property type="match status" value="1"/>
</dbReference>
<keyword evidence="1" id="KW-0732">Signal</keyword>
<sequence length="230" mass="24921">MLLNLHLKHFVLAAGLLVALPAFAKTTVNLQAEARREVANDVGFATLYVELDDKDAARLADKVNRSVTEALAVSKPFSAVRVTTGGNSSYPIYGKSNRIDGWRARAEVRLNSKDFRQLAELIGKLQQTMQLTGVNFSVSPEAREAAENQLVQEAMQAFKRRAELVQRALGAKSYQLANISLNTRGGVQPQQRFESFRAAPMAEAAIATPSFEAGSGEVTVNVSGAVEISD</sequence>
<dbReference type="EMBL" id="JARRAF010000004">
    <property type="protein sequence ID" value="MDK2123329.1"/>
    <property type="molecule type" value="Genomic_DNA"/>
</dbReference>
<feature type="chain" id="PRO_5045210941" evidence="1">
    <location>
        <begin position="25"/>
        <end position="230"/>
    </location>
</feature>
<comment type="caution">
    <text evidence="2">The sequence shown here is derived from an EMBL/GenBank/DDBJ whole genome shotgun (WGS) entry which is preliminary data.</text>
</comment>
<dbReference type="PANTHER" id="PTHR34387:SF1">
    <property type="entry name" value="PERIPLASMIC IMMUNOGENIC PROTEIN"/>
    <property type="match status" value="1"/>
</dbReference>
<feature type="signal peptide" evidence="1">
    <location>
        <begin position="1"/>
        <end position="24"/>
    </location>
</feature>
<keyword evidence="3" id="KW-1185">Reference proteome</keyword>